<dbReference type="Proteomes" id="UP001250698">
    <property type="component" value="Unassembled WGS sequence"/>
</dbReference>
<proteinExistence type="predicted"/>
<evidence type="ECO:0000313" key="1">
    <source>
        <dbReference type="EMBL" id="MDU0370013.1"/>
    </source>
</evidence>
<gene>
    <name evidence="1" type="ORF">ROI90_06375</name>
</gene>
<reference evidence="1 2" key="1">
    <citation type="submission" date="2023-10" db="EMBL/GenBank/DDBJ databases">
        <title>Hymenobacter endophyticus sp. nov., an isolate from the leaf tissues of wheat.</title>
        <authorList>
            <person name="Dai Y."/>
        </authorList>
    </citation>
    <scope>NUCLEOTIDE SEQUENCE [LARGE SCALE GENOMIC DNA]</scope>
    <source>
        <strain evidence="1 2">ZK17L-C2</strain>
    </source>
</reference>
<dbReference type="EMBL" id="JAWDJT010000003">
    <property type="protein sequence ID" value="MDU0370013.1"/>
    <property type="molecule type" value="Genomic_DNA"/>
</dbReference>
<organism evidence="1 2">
    <name type="scientific">Hymenobacter endophyticus</name>
    <dbReference type="NCBI Taxonomy" id="3076335"/>
    <lineage>
        <taxon>Bacteria</taxon>
        <taxon>Pseudomonadati</taxon>
        <taxon>Bacteroidota</taxon>
        <taxon>Cytophagia</taxon>
        <taxon>Cytophagales</taxon>
        <taxon>Hymenobacteraceae</taxon>
        <taxon>Hymenobacter</taxon>
    </lineage>
</organism>
<protein>
    <submittedName>
        <fullName evidence="1">Uncharacterized protein</fullName>
    </submittedName>
</protein>
<name>A0ABU3TF70_9BACT</name>
<comment type="caution">
    <text evidence="1">The sequence shown here is derived from an EMBL/GenBank/DDBJ whole genome shotgun (WGS) entry which is preliminary data.</text>
</comment>
<accession>A0ABU3TF70</accession>
<sequence length="64" mass="7480">MSAAVSTSSSLSRQHRAWIALYSLQIASSKRNEVLEQNNITESDLTEYQESWFKMQVRRNMIEE</sequence>
<evidence type="ECO:0000313" key="2">
    <source>
        <dbReference type="Proteomes" id="UP001250698"/>
    </source>
</evidence>
<dbReference type="RefSeq" id="WP_315997503.1">
    <property type="nucleotide sequence ID" value="NZ_JAWDJT010000003.1"/>
</dbReference>
<keyword evidence="2" id="KW-1185">Reference proteome</keyword>